<dbReference type="SUPFAM" id="SSF48403">
    <property type="entry name" value="Ankyrin repeat"/>
    <property type="match status" value="2"/>
</dbReference>
<dbReference type="Proteomes" id="UP001229421">
    <property type="component" value="Unassembled WGS sequence"/>
</dbReference>
<gene>
    <name evidence="3" type="ORF">QVD17_33564</name>
</gene>
<feature type="transmembrane region" description="Helical" evidence="1">
    <location>
        <begin position="492"/>
        <end position="514"/>
    </location>
</feature>
<sequence length="635" mass="72427">MALSKDENLRINKLLYNALMNQDDAEVIHICRGIPKGPLHTLTIHEDTVLHMAIYQKKPELALKLLEMVPSSDTHKLTWQNGGGNTILHETGTNKRTVVVAKEILRRARMLLGMVNKEGETALFYAARHGKTNIYMFLHDEVGRTISGLDLKTFLRRDDRFTILHIAILSRNYRVAYDIASNHKELINEKDANDMTPLQLLSTIKPQFSPKTSFKRMMFKLVDANVDDQESKFSFIRGLKKEKHSCEWAMKLATLLIKSDNSWEDTESWTDNRGSKFHEYRTTTLSAEENMITATTQEADDFNKAQTPLLLATINDSTVIVREILRLYPQAVEHVDKHGHNILHLAIMHRRYSIIDVVEEMKYPLDRLRGRLDKNYNTLLHMVGCKVDELKEDVKHPAQQLKEDQRLFKRVEKICTTLDTVTRNADQKTPSEVFFEANDEIRSQAKEWMSENAKNCSIVAVLIATVAFTSAYTVPGGPDKNGHPVLRDRSMFLLFTFADAISLSTALTSVIIFMNIVTSPFTFDDFASSLYEKQLAALILLIISVTMMMVAFAATLVLTITSEATWSNMTLYSVSFFPVIVFVYSYVPEYSTIAKDMFRVLKKMMGKIHNMIWDNKPQSTRVIDGSLNSLSHSPV</sequence>
<dbReference type="InterPro" id="IPR026961">
    <property type="entry name" value="PGG_dom"/>
</dbReference>
<evidence type="ECO:0000313" key="4">
    <source>
        <dbReference type="Proteomes" id="UP001229421"/>
    </source>
</evidence>
<dbReference type="InterPro" id="IPR036770">
    <property type="entry name" value="Ankyrin_rpt-contain_sf"/>
</dbReference>
<keyword evidence="1" id="KW-1133">Transmembrane helix</keyword>
<dbReference type="Pfam" id="PF13962">
    <property type="entry name" value="PGG"/>
    <property type="match status" value="1"/>
</dbReference>
<name>A0AAD8NL57_TARER</name>
<protein>
    <recommendedName>
        <fullName evidence="2">PGG domain-containing protein</fullName>
    </recommendedName>
</protein>
<dbReference type="PANTHER" id="PTHR24177:SF480">
    <property type="entry name" value="PGG DOMAIN-CONTAINING PROTEIN"/>
    <property type="match status" value="1"/>
</dbReference>
<evidence type="ECO:0000259" key="2">
    <source>
        <dbReference type="Pfam" id="PF13962"/>
    </source>
</evidence>
<keyword evidence="4" id="KW-1185">Reference proteome</keyword>
<dbReference type="Gene3D" id="1.25.40.20">
    <property type="entry name" value="Ankyrin repeat-containing domain"/>
    <property type="match status" value="2"/>
</dbReference>
<organism evidence="3 4">
    <name type="scientific">Tagetes erecta</name>
    <name type="common">African marigold</name>
    <dbReference type="NCBI Taxonomy" id="13708"/>
    <lineage>
        <taxon>Eukaryota</taxon>
        <taxon>Viridiplantae</taxon>
        <taxon>Streptophyta</taxon>
        <taxon>Embryophyta</taxon>
        <taxon>Tracheophyta</taxon>
        <taxon>Spermatophyta</taxon>
        <taxon>Magnoliopsida</taxon>
        <taxon>eudicotyledons</taxon>
        <taxon>Gunneridae</taxon>
        <taxon>Pentapetalae</taxon>
        <taxon>asterids</taxon>
        <taxon>campanulids</taxon>
        <taxon>Asterales</taxon>
        <taxon>Asteraceae</taxon>
        <taxon>Asteroideae</taxon>
        <taxon>Heliantheae alliance</taxon>
        <taxon>Tageteae</taxon>
        <taxon>Tagetes</taxon>
    </lineage>
</organism>
<dbReference type="GO" id="GO:0016020">
    <property type="term" value="C:membrane"/>
    <property type="evidence" value="ECO:0007669"/>
    <property type="project" value="TreeGrafter"/>
</dbReference>
<proteinExistence type="predicted"/>
<accession>A0AAD8NL57</accession>
<feature type="transmembrane region" description="Helical" evidence="1">
    <location>
        <begin position="535"/>
        <end position="557"/>
    </location>
</feature>
<comment type="caution">
    <text evidence="3">The sequence shown here is derived from an EMBL/GenBank/DDBJ whole genome shotgun (WGS) entry which is preliminary data.</text>
</comment>
<dbReference type="PANTHER" id="PTHR24177">
    <property type="entry name" value="CASKIN"/>
    <property type="match status" value="1"/>
</dbReference>
<keyword evidence="1" id="KW-0472">Membrane</keyword>
<reference evidence="3" key="1">
    <citation type="journal article" date="2023" name="bioRxiv">
        <title>Improved chromosome-level genome assembly for marigold (Tagetes erecta).</title>
        <authorList>
            <person name="Jiang F."/>
            <person name="Yuan L."/>
            <person name="Wang S."/>
            <person name="Wang H."/>
            <person name="Xu D."/>
            <person name="Wang A."/>
            <person name="Fan W."/>
        </authorList>
    </citation>
    <scope>NUCLEOTIDE SEQUENCE</scope>
    <source>
        <strain evidence="3">WSJ</strain>
        <tissue evidence="3">Leaf</tissue>
    </source>
</reference>
<feature type="transmembrane region" description="Helical" evidence="1">
    <location>
        <begin position="569"/>
        <end position="587"/>
    </location>
</feature>
<keyword evidence="1" id="KW-0812">Transmembrane</keyword>
<feature type="domain" description="PGG" evidence="2">
    <location>
        <begin position="446"/>
        <end position="558"/>
    </location>
</feature>
<dbReference type="EMBL" id="JAUHHV010000009">
    <property type="protein sequence ID" value="KAK1412366.1"/>
    <property type="molecule type" value="Genomic_DNA"/>
</dbReference>
<dbReference type="SMART" id="SM00248">
    <property type="entry name" value="ANK"/>
    <property type="match status" value="5"/>
</dbReference>
<feature type="transmembrane region" description="Helical" evidence="1">
    <location>
        <begin position="452"/>
        <end position="472"/>
    </location>
</feature>
<dbReference type="AlphaFoldDB" id="A0AAD8NL57"/>
<evidence type="ECO:0000256" key="1">
    <source>
        <dbReference type="SAM" id="Phobius"/>
    </source>
</evidence>
<dbReference type="InterPro" id="IPR002110">
    <property type="entry name" value="Ankyrin_rpt"/>
</dbReference>
<evidence type="ECO:0000313" key="3">
    <source>
        <dbReference type="EMBL" id="KAK1412366.1"/>
    </source>
</evidence>